<keyword evidence="1" id="KW-0560">Oxidoreductase</keyword>
<organism evidence="2 3">
    <name type="scientific">Oceanicella actignis</name>
    <dbReference type="NCBI Taxonomy" id="1189325"/>
    <lineage>
        <taxon>Bacteria</taxon>
        <taxon>Pseudomonadati</taxon>
        <taxon>Pseudomonadota</taxon>
        <taxon>Alphaproteobacteria</taxon>
        <taxon>Rhodobacterales</taxon>
        <taxon>Paracoccaceae</taxon>
        <taxon>Oceanicella</taxon>
    </lineage>
</organism>
<dbReference type="InterPro" id="IPR029041">
    <property type="entry name" value="FAD-linked_oxidoreductase-like"/>
</dbReference>
<dbReference type="STRING" id="1189325.SAMN04488119_101101"/>
<name>A0A1M7SQQ8_9RHOB</name>
<keyword evidence="3" id="KW-1185">Reference proteome</keyword>
<evidence type="ECO:0000313" key="2">
    <source>
        <dbReference type="EMBL" id="SHN60764.1"/>
    </source>
</evidence>
<dbReference type="Gene3D" id="3.20.20.220">
    <property type="match status" value="1"/>
</dbReference>
<dbReference type="AlphaFoldDB" id="A0A1M7SQQ8"/>
<dbReference type="Proteomes" id="UP000184066">
    <property type="component" value="Unassembled WGS sequence"/>
</dbReference>
<sequence length="334" mass="35529">MRHGKAGGAPAGRHAAGLAAWFGDELMSKVLNFLGRKRDAAAAPGPDLAAFLEGCSIEVMPRTAAKVESFAAILPAGTRVYVAHIDGTPIEDMVATAARLAREGFPVMPHFPARIIADKATLADWIARYKGEAGVTQALLLGGGLDKPRGEFHSSMQLLETGLFEGFERLHVAGHPEGNRDIDPDGSEKNVMEALRWKQAFAERTDAAMAIVTQFCFEAAPVIAWAERLKAEGVGLPIHIGVAGPAKLQTLIKFSLACGVGPSLRVLQRRAADVTKLMLPFAPDEILRDLAAHKAAHPDFAVEAVHFFPLGGIDKTAEYINAHRRGARAAAAAG</sequence>
<dbReference type="EMBL" id="FRDL01000003">
    <property type="protein sequence ID" value="SHN60764.1"/>
    <property type="molecule type" value="Genomic_DNA"/>
</dbReference>
<gene>
    <name evidence="2" type="ORF">SAMN05216200_103102</name>
</gene>
<accession>A0A1M7SQQ8</accession>
<protein>
    <submittedName>
        <fullName evidence="2">Methylenetetrahydrofolate reductase (NADPH)</fullName>
    </submittedName>
</protein>
<proteinExistence type="predicted"/>
<dbReference type="GO" id="GO:0016491">
    <property type="term" value="F:oxidoreductase activity"/>
    <property type="evidence" value="ECO:0007669"/>
    <property type="project" value="UniProtKB-KW"/>
</dbReference>
<reference evidence="2 3" key="1">
    <citation type="submission" date="2016-12" db="EMBL/GenBank/DDBJ databases">
        <authorList>
            <person name="Song W.-J."/>
            <person name="Kurnit D.M."/>
        </authorList>
    </citation>
    <scope>NUCLEOTIDE SEQUENCE [LARGE SCALE GENOMIC DNA]</scope>
    <source>
        <strain evidence="2 3">CGMCC 1.10808</strain>
    </source>
</reference>
<evidence type="ECO:0000313" key="3">
    <source>
        <dbReference type="Proteomes" id="UP000184066"/>
    </source>
</evidence>
<dbReference type="SUPFAM" id="SSF51730">
    <property type="entry name" value="FAD-linked oxidoreductase"/>
    <property type="match status" value="1"/>
</dbReference>
<evidence type="ECO:0000256" key="1">
    <source>
        <dbReference type="ARBA" id="ARBA00023002"/>
    </source>
</evidence>